<proteinExistence type="predicted"/>
<organism evidence="2 3">
    <name type="scientific">Sciurus carolinensis</name>
    <name type="common">Eastern gray squirrel</name>
    <dbReference type="NCBI Taxonomy" id="30640"/>
    <lineage>
        <taxon>Eukaryota</taxon>
        <taxon>Metazoa</taxon>
        <taxon>Chordata</taxon>
        <taxon>Craniata</taxon>
        <taxon>Vertebrata</taxon>
        <taxon>Euteleostomi</taxon>
        <taxon>Mammalia</taxon>
        <taxon>Eutheria</taxon>
        <taxon>Euarchontoglires</taxon>
        <taxon>Glires</taxon>
        <taxon>Rodentia</taxon>
        <taxon>Sciuromorpha</taxon>
        <taxon>Sciuridae</taxon>
        <taxon>Sciurinae</taxon>
        <taxon>Sciurini</taxon>
        <taxon>Sciurus</taxon>
    </lineage>
</organism>
<comment type="caution">
    <text evidence="2">The sequence shown here is derived from an EMBL/GenBank/DDBJ whole genome shotgun (WGS) entry which is preliminary data.</text>
</comment>
<evidence type="ECO:0000313" key="3">
    <source>
        <dbReference type="Proteomes" id="UP001166674"/>
    </source>
</evidence>
<evidence type="ECO:0000313" key="2">
    <source>
        <dbReference type="EMBL" id="MBZ3887999.1"/>
    </source>
</evidence>
<gene>
    <name evidence="2" type="ORF">SUZIE_195760</name>
</gene>
<evidence type="ECO:0000256" key="1">
    <source>
        <dbReference type="SAM" id="MobiDB-lite"/>
    </source>
</evidence>
<name>A0AA41T8V3_SCICA</name>
<feature type="region of interest" description="Disordered" evidence="1">
    <location>
        <begin position="79"/>
        <end position="105"/>
    </location>
</feature>
<reference evidence="2" key="1">
    <citation type="submission" date="2020-03" db="EMBL/GenBank/DDBJ databases">
        <title>Studies in the Genomics of Life Span.</title>
        <authorList>
            <person name="Glass D."/>
        </authorList>
    </citation>
    <scope>NUCLEOTIDE SEQUENCE</scope>
    <source>
        <strain evidence="2">SUZIE</strain>
        <tissue evidence="2">Muscle</tissue>
    </source>
</reference>
<protein>
    <submittedName>
        <fullName evidence="2">Uncharacterized protein</fullName>
    </submittedName>
</protein>
<accession>A0AA41T8V3</accession>
<sequence length="363" mass="39954">MPWLDFEGRRCPIHLEDAAATSTLATLYHNYRFIPSRLPLSEGRDQVLLKFEILAIRVESDTWVGVEKPCGGQAVRCTPGSFPASQAPGPTPPHPHSAQAQLTPCPNPRQFYNGKFLRTKLNPREEREELLTPLFLCRSPQMKPETCPRWLLPESLAALPTRICTLRKTQESLVHGVAVSILSEEDGNETSLTSAVTTVSLDPSTPPSFTPGPWCSSKRAHLRHSDPHPLGLTGPAAVQDDEKVQTPEPRPCDKGLARPGSSPSPKHHRQKAQQEPRLNPGEGQGELTARTVRCDYHRKIQCRTADTSGVQTRSPWGIKMFCSIDTLWGSEDGNETSLTSAVTTVSLDPSTPPSFTPGPWWSV</sequence>
<dbReference type="EMBL" id="JAATJV010420699">
    <property type="protein sequence ID" value="MBZ3887999.1"/>
    <property type="molecule type" value="Genomic_DNA"/>
</dbReference>
<dbReference type="Proteomes" id="UP001166674">
    <property type="component" value="Unassembled WGS sequence"/>
</dbReference>
<keyword evidence="3" id="KW-1185">Reference proteome</keyword>
<dbReference type="AlphaFoldDB" id="A0AA41T8V3"/>
<feature type="region of interest" description="Disordered" evidence="1">
    <location>
        <begin position="198"/>
        <end position="285"/>
    </location>
</feature>
<feature type="compositionally biased region" description="Basic and acidic residues" evidence="1">
    <location>
        <begin position="240"/>
        <end position="256"/>
    </location>
</feature>